<protein>
    <submittedName>
        <fullName evidence="1">Uncharacterized protein</fullName>
    </submittedName>
</protein>
<keyword evidence="2" id="KW-1185">Reference proteome</keyword>
<dbReference type="EMBL" id="MU274902">
    <property type="protein sequence ID" value="KAI0093009.1"/>
    <property type="molecule type" value="Genomic_DNA"/>
</dbReference>
<comment type="caution">
    <text evidence="1">The sequence shown here is derived from an EMBL/GenBank/DDBJ whole genome shotgun (WGS) entry which is preliminary data.</text>
</comment>
<sequence>MEAMENSSSTHADGPEVKDRNVEDDKRGSSTAKLDGNTSRSSCSEPAHAESPPWAPTRSMIDTQNANSRLAPRLHDRIPGIPETTAACTHKRPRSASSPSPSPTSVTTINIDDNYGEESDDRGVSFRAAVQARKQDIRRGHERGRLRTRTPIRVSKPEFEAYIPYFPPPRARCGSIKGFEGSTSSMSAQLHPPRPYHPSIASYPTVLHPSNFIV</sequence>
<reference evidence="1" key="1">
    <citation type="journal article" date="2021" name="Environ. Microbiol.">
        <title>Gene family expansions and transcriptome signatures uncover fungal adaptations to wood decay.</title>
        <authorList>
            <person name="Hage H."/>
            <person name="Miyauchi S."/>
            <person name="Viragh M."/>
            <person name="Drula E."/>
            <person name="Min B."/>
            <person name="Chaduli D."/>
            <person name="Navarro D."/>
            <person name="Favel A."/>
            <person name="Norest M."/>
            <person name="Lesage-Meessen L."/>
            <person name="Balint B."/>
            <person name="Merenyi Z."/>
            <person name="de Eugenio L."/>
            <person name="Morin E."/>
            <person name="Martinez A.T."/>
            <person name="Baldrian P."/>
            <person name="Stursova M."/>
            <person name="Martinez M.J."/>
            <person name="Novotny C."/>
            <person name="Magnuson J.K."/>
            <person name="Spatafora J.W."/>
            <person name="Maurice S."/>
            <person name="Pangilinan J."/>
            <person name="Andreopoulos W."/>
            <person name="LaButti K."/>
            <person name="Hundley H."/>
            <person name="Na H."/>
            <person name="Kuo A."/>
            <person name="Barry K."/>
            <person name="Lipzen A."/>
            <person name="Henrissat B."/>
            <person name="Riley R."/>
            <person name="Ahrendt S."/>
            <person name="Nagy L.G."/>
            <person name="Grigoriev I.V."/>
            <person name="Martin F."/>
            <person name="Rosso M.N."/>
        </authorList>
    </citation>
    <scope>NUCLEOTIDE SEQUENCE</scope>
    <source>
        <strain evidence="1">CBS 384.51</strain>
    </source>
</reference>
<dbReference type="Proteomes" id="UP001055072">
    <property type="component" value="Unassembled WGS sequence"/>
</dbReference>
<proteinExistence type="predicted"/>
<evidence type="ECO:0000313" key="1">
    <source>
        <dbReference type="EMBL" id="KAI0093009.1"/>
    </source>
</evidence>
<name>A0ACB8UG43_9APHY</name>
<evidence type="ECO:0000313" key="2">
    <source>
        <dbReference type="Proteomes" id="UP001055072"/>
    </source>
</evidence>
<gene>
    <name evidence="1" type="ORF">BDY19DRAFT_921476</name>
</gene>
<organism evidence="1 2">
    <name type="scientific">Irpex rosettiformis</name>
    <dbReference type="NCBI Taxonomy" id="378272"/>
    <lineage>
        <taxon>Eukaryota</taxon>
        <taxon>Fungi</taxon>
        <taxon>Dikarya</taxon>
        <taxon>Basidiomycota</taxon>
        <taxon>Agaricomycotina</taxon>
        <taxon>Agaricomycetes</taxon>
        <taxon>Polyporales</taxon>
        <taxon>Irpicaceae</taxon>
        <taxon>Irpex</taxon>
    </lineage>
</organism>
<accession>A0ACB8UG43</accession>